<evidence type="ECO:0000256" key="5">
    <source>
        <dbReference type="ARBA" id="ARBA00022622"/>
    </source>
</evidence>
<keyword evidence="7 17" id="KW-0479">Metal-binding</keyword>
<evidence type="ECO:0000256" key="8">
    <source>
        <dbReference type="ARBA" id="ARBA00022729"/>
    </source>
</evidence>
<evidence type="ECO:0000256" key="11">
    <source>
        <dbReference type="ARBA" id="ARBA00023049"/>
    </source>
</evidence>
<evidence type="ECO:0000256" key="16">
    <source>
        <dbReference type="PIRSR" id="PIRSR634016-1"/>
    </source>
</evidence>
<dbReference type="InterPro" id="IPR042097">
    <property type="entry name" value="Aminopeptidase_N-like_N_sf"/>
</dbReference>
<feature type="binding site" evidence="17">
    <location>
        <position position="329"/>
    </location>
    <ligand>
        <name>Zn(2+)</name>
        <dbReference type="ChEBI" id="CHEBI:29105"/>
        <note>catalytic</note>
    </ligand>
</feature>
<dbReference type="PANTHER" id="PTHR11533">
    <property type="entry name" value="PROTEASE M1 ZINC METALLOPROTEASE"/>
    <property type="match status" value="1"/>
</dbReference>
<dbReference type="GO" id="GO:0008270">
    <property type="term" value="F:zinc ion binding"/>
    <property type="evidence" value="ECO:0007669"/>
    <property type="project" value="UniProtKB-UniRule"/>
</dbReference>
<dbReference type="CDD" id="cd09601">
    <property type="entry name" value="M1_APN-Q_like"/>
    <property type="match status" value="1"/>
</dbReference>
<dbReference type="EMBL" id="JAPWTK010000008">
    <property type="protein sequence ID" value="KAJ8960570.1"/>
    <property type="molecule type" value="Genomic_DNA"/>
</dbReference>
<evidence type="ECO:0000256" key="10">
    <source>
        <dbReference type="ARBA" id="ARBA00022833"/>
    </source>
</evidence>
<accession>A0AAV8Z9I1</accession>
<dbReference type="Proteomes" id="UP001162162">
    <property type="component" value="Unassembled WGS sequence"/>
</dbReference>
<feature type="site" description="Transition state stabilizer" evidence="18">
    <location>
        <position position="418"/>
    </location>
</feature>
<evidence type="ECO:0000313" key="24">
    <source>
        <dbReference type="EMBL" id="KAJ8960570.1"/>
    </source>
</evidence>
<dbReference type="FunFam" id="2.60.40.1910:FF:000008">
    <property type="entry name" value="Aminopeptidase"/>
    <property type="match status" value="1"/>
</dbReference>
<protein>
    <recommendedName>
        <fullName evidence="19">Aminopeptidase</fullName>
        <ecNumber evidence="19">3.4.11.-</ecNumber>
    </recommendedName>
</protein>
<evidence type="ECO:0000259" key="22">
    <source>
        <dbReference type="Pfam" id="PF11838"/>
    </source>
</evidence>
<dbReference type="GO" id="GO:0005615">
    <property type="term" value="C:extracellular space"/>
    <property type="evidence" value="ECO:0007669"/>
    <property type="project" value="TreeGrafter"/>
</dbReference>
<evidence type="ECO:0000256" key="4">
    <source>
        <dbReference type="ARBA" id="ARBA00022475"/>
    </source>
</evidence>
<dbReference type="Gene3D" id="1.10.390.10">
    <property type="entry name" value="Neutral Protease Domain 2"/>
    <property type="match status" value="1"/>
</dbReference>
<evidence type="ECO:0000256" key="14">
    <source>
        <dbReference type="ARBA" id="ARBA00023180"/>
    </source>
</evidence>
<keyword evidence="11 19" id="KW-0482">Metalloprotease</keyword>
<keyword evidence="13" id="KW-1015">Disulfide bond</keyword>
<evidence type="ECO:0000256" key="19">
    <source>
        <dbReference type="RuleBase" id="RU364040"/>
    </source>
</evidence>
<evidence type="ECO:0000256" key="18">
    <source>
        <dbReference type="PIRSR" id="PIRSR634016-4"/>
    </source>
</evidence>
<keyword evidence="6 19" id="KW-0645">Protease</keyword>
<evidence type="ECO:0000256" key="6">
    <source>
        <dbReference type="ARBA" id="ARBA00022670"/>
    </source>
</evidence>
<evidence type="ECO:0000256" key="1">
    <source>
        <dbReference type="ARBA" id="ARBA00000098"/>
    </source>
</evidence>
<dbReference type="PANTHER" id="PTHR11533:SF301">
    <property type="entry name" value="AMINOPEPTIDASE"/>
    <property type="match status" value="1"/>
</dbReference>
<dbReference type="GO" id="GO:0042277">
    <property type="term" value="F:peptide binding"/>
    <property type="evidence" value="ECO:0007669"/>
    <property type="project" value="TreeGrafter"/>
</dbReference>
<dbReference type="InterPro" id="IPR045357">
    <property type="entry name" value="Aminopeptidase_N-like_N"/>
</dbReference>
<comment type="catalytic activity">
    <reaction evidence="1">
        <text>Release of an N-terminal amino acid, Xaa-|-Yaa- from a peptide, amide or arylamide. Xaa is preferably Ala, but may be most amino acids including Pro (slow action). When a terminal hydrophobic residue is followed by a prolyl residue, the two may be released as an intact Xaa-Pro dipeptide.</text>
        <dbReference type="EC" id="3.4.11.2"/>
    </reaction>
</comment>
<evidence type="ECO:0000256" key="3">
    <source>
        <dbReference type="ARBA" id="ARBA00010136"/>
    </source>
</evidence>
<dbReference type="InterPro" id="IPR001930">
    <property type="entry name" value="Peptidase_M1"/>
</dbReference>
<comment type="cofactor">
    <cofactor evidence="17 19">
        <name>Zn(2+)</name>
        <dbReference type="ChEBI" id="CHEBI:29105"/>
    </cofactor>
    <text evidence="17 19">Binds 1 zinc ion per subunit.</text>
</comment>
<keyword evidence="5" id="KW-0336">GPI-anchor</keyword>
<feature type="domain" description="Peptidase M1 membrane alanine aminopeptidase" evidence="21">
    <location>
        <begin position="263"/>
        <end position="428"/>
    </location>
</feature>
<feature type="signal peptide" evidence="20">
    <location>
        <begin position="1"/>
        <end position="23"/>
    </location>
</feature>
<dbReference type="GO" id="GO:0098552">
    <property type="term" value="C:side of membrane"/>
    <property type="evidence" value="ECO:0007669"/>
    <property type="project" value="UniProtKB-KW"/>
</dbReference>
<evidence type="ECO:0000256" key="7">
    <source>
        <dbReference type="ARBA" id="ARBA00022723"/>
    </source>
</evidence>
<evidence type="ECO:0000256" key="2">
    <source>
        <dbReference type="ARBA" id="ARBA00004609"/>
    </source>
</evidence>
<name>A0AAV8Z9I1_9CUCU</name>
<keyword evidence="4" id="KW-1003">Cell membrane</keyword>
<dbReference type="Gene3D" id="1.25.50.20">
    <property type="match status" value="1"/>
</dbReference>
<dbReference type="GO" id="GO:0005886">
    <property type="term" value="C:plasma membrane"/>
    <property type="evidence" value="ECO:0007669"/>
    <property type="project" value="UniProtKB-SubCell"/>
</dbReference>
<dbReference type="FunFam" id="2.60.40.1730:FF:000013">
    <property type="entry name" value="Aminopeptidase"/>
    <property type="match status" value="1"/>
</dbReference>
<feature type="domain" description="Aminopeptidase N-like N-terminal" evidence="23">
    <location>
        <begin position="35"/>
        <end position="219"/>
    </location>
</feature>
<organism evidence="24 25">
    <name type="scientific">Aromia moschata</name>
    <dbReference type="NCBI Taxonomy" id="1265417"/>
    <lineage>
        <taxon>Eukaryota</taxon>
        <taxon>Metazoa</taxon>
        <taxon>Ecdysozoa</taxon>
        <taxon>Arthropoda</taxon>
        <taxon>Hexapoda</taxon>
        <taxon>Insecta</taxon>
        <taxon>Pterygota</taxon>
        <taxon>Neoptera</taxon>
        <taxon>Endopterygota</taxon>
        <taxon>Coleoptera</taxon>
        <taxon>Polyphaga</taxon>
        <taxon>Cucujiformia</taxon>
        <taxon>Chrysomeloidea</taxon>
        <taxon>Cerambycidae</taxon>
        <taxon>Cerambycinae</taxon>
        <taxon>Callichromatini</taxon>
        <taxon>Aromia</taxon>
    </lineage>
</organism>
<feature type="domain" description="ERAP1-like C-terminal" evidence="22">
    <location>
        <begin position="570"/>
        <end position="878"/>
    </location>
</feature>
<dbReference type="Pfam" id="PF01433">
    <property type="entry name" value="Peptidase_M1"/>
    <property type="match status" value="1"/>
</dbReference>
<comment type="subcellular location">
    <subcellularLocation>
        <location evidence="2">Cell membrane</location>
        <topology evidence="2">Lipid-anchor</topology>
        <topology evidence="2">GPI-anchor</topology>
    </subcellularLocation>
</comment>
<comment type="similarity">
    <text evidence="3 19">Belongs to the peptidase M1 family.</text>
</comment>
<keyword evidence="19" id="KW-0031">Aminopeptidase</keyword>
<evidence type="ECO:0000256" key="9">
    <source>
        <dbReference type="ARBA" id="ARBA00022801"/>
    </source>
</evidence>
<feature type="active site" description="Proton acceptor" evidence="16">
    <location>
        <position position="330"/>
    </location>
</feature>
<dbReference type="InterPro" id="IPR027268">
    <property type="entry name" value="Peptidase_M4/M1_CTD_sf"/>
</dbReference>
<dbReference type="InterPro" id="IPR014782">
    <property type="entry name" value="Peptidase_M1_dom"/>
</dbReference>
<keyword evidence="14" id="KW-0325">Glycoprotein</keyword>
<feature type="binding site" evidence="17">
    <location>
        <position position="333"/>
    </location>
    <ligand>
        <name>Zn(2+)</name>
        <dbReference type="ChEBI" id="CHEBI:29105"/>
        <note>catalytic</note>
    </ligand>
</feature>
<dbReference type="GO" id="GO:0005737">
    <property type="term" value="C:cytoplasm"/>
    <property type="evidence" value="ECO:0007669"/>
    <property type="project" value="TreeGrafter"/>
</dbReference>
<evidence type="ECO:0000259" key="23">
    <source>
        <dbReference type="Pfam" id="PF17900"/>
    </source>
</evidence>
<dbReference type="AlphaFoldDB" id="A0AAV8Z9I1"/>
<evidence type="ECO:0000313" key="25">
    <source>
        <dbReference type="Proteomes" id="UP001162162"/>
    </source>
</evidence>
<dbReference type="Pfam" id="PF17900">
    <property type="entry name" value="Peptidase_M1_N"/>
    <property type="match status" value="1"/>
</dbReference>
<dbReference type="SUPFAM" id="SSF63737">
    <property type="entry name" value="Leukotriene A4 hydrolase N-terminal domain"/>
    <property type="match status" value="1"/>
</dbReference>
<evidence type="ECO:0000259" key="21">
    <source>
        <dbReference type="Pfam" id="PF01433"/>
    </source>
</evidence>
<gene>
    <name evidence="24" type="ORF">NQ318_013859</name>
</gene>
<feature type="binding site" evidence="17">
    <location>
        <position position="352"/>
    </location>
    <ligand>
        <name>Zn(2+)</name>
        <dbReference type="ChEBI" id="CHEBI:29105"/>
        <note>catalytic</note>
    </ligand>
</feature>
<dbReference type="GO" id="GO:0016285">
    <property type="term" value="F:alanyl aminopeptidase activity"/>
    <property type="evidence" value="ECO:0007669"/>
    <property type="project" value="UniProtKB-EC"/>
</dbReference>
<dbReference type="PRINTS" id="PR00756">
    <property type="entry name" value="ALADIPTASE"/>
</dbReference>
<dbReference type="FunFam" id="1.25.50.20:FF:000001">
    <property type="entry name" value="Aminopeptidase"/>
    <property type="match status" value="1"/>
</dbReference>
<dbReference type="InterPro" id="IPR050344">
    <property type="entry name" value="Peptidase_M1_aminopeptidases"/>
</dbReference>
<comment type="caution">
    <text evidence="24">The sequence shown here is derived from an EMBL/GenBank/DDBJ whole genome shotgun (WGS) entry which is preliminary data.</text>
</comment>
<dbReference type="Gene3D" id="2.60.40.1910">
    <property type="match status" value="1"/>
</dbReference>
<keyword evidence="8 20" id="KW-0732">Signal</keyword>
<sequence>MILEFPLLPLIPLLLTRVVPSNAVSKNYRLPSTVVPSHYNLDLLVDPGRSSFLGVVEILFEVKTPTDSIQLHASPKHLNITKKMAQVDSAINCTLTNTDKDTEIVTFTCPNHTLKGQHNLSIEFQALFSTQDMNGFYKSTYEEDGSKNVLVATQFEPTSARRAFPCFDEPSFKATFDVFVTHPNEYDVLANMPELRHISLTNNQTKVQFKTTPKMSTYLVALVVSKFEAEDSEEKDNFDYKVFARASAEKFMNVASIYGPKLINVMGNFTGIAYETLGNTQAYQVGIPDFSSGAMENWGLIMYSEIDLLDEGNKTPAACKQKIVTTIAHELAHHWFGNYITLDWWSDTWLNEGFATYFEYNNPDLVSENFETSKQFVVDELQSVLLTDAIPSALPLSSKESDINTPGEANSKFDEISYSKGYWRWFKINIFYSRGEYSKNDERFDGRQIISEGFTDVPKQKVINTKNTSPSILLQSMQLNASAEYNISSIMENWIYKSGFPLVTVDLIDSGTVALKQERFTTIKNTSMKSTQWYIPISYTTSDEKIFTPKTRRLMAPNSLTKIEINKKSWIIVNLQQIGYYRVNYDEVLWERIIAALKNDTERKTIDVLNRAQLIDDIFNIARVGRIGYERAFELADYLSSETEYYPWSSALGAISYLMGKLGNSKAESLLKNITLKWIENAFKHTKIAKTHIDHLRDSMILNWACKLGQEECINYAIETFDAYKTTGSLPDYNLRKVVFCYGLRNSDDPKRDFDFLFGKFRNSTSSYEQNTILKSLGCTTDDSLLSRYLSETLTSNSYIRKQDADIVFSTVYSSSDLGLKVALHFLEENILSISETYKGISSLSGIIIGLAERLTNDTDIERMKKIINGHQNIEEIKLAGPQAIDIMTANKAWTKTYGNKIKSVLKAMKGSPDDANVPKANAILSVALSCAVLSLFYFK</sequence>
<evidence type="ECO:0000256" key="12">
    <source>
        <dbReference type="ARBA" id="ARBA00023136"/>
    </source>
</evidence>
<evidence type="ECO:0000256" key="13">
    <source>
        <dbReference type="ARBA" id="ARBA00023157"/>
    </source>
</evidence>
<dbReference type="GO" id="GO:0070006">
    <property type="term" value="F:metalloaminopeptidase activity"/>
    <property type="evidence" value="ECO:0007669"/>
    <property type="project" value="TreeGrafter"/>
</dbReference>
<evidence type="ECO:0000256" key="20">
    <source>
        <dbReference type="SAM" id="SignalP"/>
    </source>
</evidence>
<keyword evidence="10 17" id="KW-0862">Zinc</keyword>
<keyword evidence="9 19" id="KW-0378">Hydrolase</keyword>
<keyword evidence="15" id="KW-0449">Lipoprotein</keyword>
<dbReference type="EC" id="3.4.11.-" evidence="19"/>
<dbReference type="Gene3D" id="2.60.40.1730">
    <property type="entry name" value="tricorn interacting facor f3 domain"/>
    <property type="match status" value="1"/>
</dbReference>
<dbReference type="GO" id="GO:0043171">
    <property type="term" value="P:peptide catabolic process"/>
    <property type="evidence" value="ECO:0007669"/>
    <property type="project" value="TreeGrafter"/>
</dbReference>
<dbReference type="Pfam" id="PF11838">
    <property type="entry name" value="ERAP1_C"/>
    <property type="match status" value="1"/>
</dbReference>
<proteinExistence type="inferred from homology"/>
<evidence type="ECO:0000256" key="17">
    <source>
        <dbReference type="PIRSR" id="PIRSR634016-3"/>
    </source>
</evidence>
<keyword evidence="25" id="KW-1185">Reference proteome</keyword>
<evidence type="ECO:0000256" key="15">
    <source>
        <dbReference type="ARBA" id="ARBA00023288"/>
    </source>
</evidence>
<feature type="chain" id="PRO_5043810021" description="Aminopeptidase" evidence="20">
    <location>
        <begin position="24"/>
        <end position="940"/>
    </location>
</feature>
<dbReference type="SUPFAM" id="SSF55486">
    <property type="entry name" value="Metalloproteases ('zincins'), catalytic domain"/>
    <property type="match status" value="1"/>
</dbReference>
<dbReference type="InterPro" id="IPR024571">
    <property type="entry name" value="ERAP1-like_C_dom"/>
</dbReference>
<keyword evidence="12" id="KW-0472">Membrane</keyword>
<dbReference type="InterPro" id="IPR034016">
    <property type="entry name" value="M1_APN-typ"/>
</dbReference>
<reference evidence="24" key="1">
    <citation type="journal article" date="2023" name="Insect Mol. Biol.">
        <title>Genome sequencing provides insights into the evolution of gene families encoding plant cell wall-degrading enzymes in longhorned beetles.</title>
        <authorList>
            <person name="Shin N.R."/>
            <person name="Okamura Y."/>
            <person name="Kirsch R."/>
            <person name="Pauchet Y."/>
        </authorList>
    </citation>
    <scope>NUCLEOTIDE SEQUENCE</scope>
    <source>
        <strain evidence="24">AMC_N1</strain>
    </source>
</reference>
<dbReference type="GO" id="GO:0006508">
    <property type="term" value="P:proteolysis"/>
    <property type="evidence" value="ECO:0007669"/>
    <property type="project" value="UniProtKB-KW"/>
</dbReference>